<dbReference type="RefSeq" id="WP_376844578.1">
    <property type="nucleotide sequence ID" value="NZ_JBHSFW010000001.1"/>
</dbReference>
<comment type="subcellular location">
    <subcellularLocation>
        <location evidence="5">Cell membrane</location>
        <topology evidence="5">Multi-pass membrane protein</topology>
    </subcellularLocation>
    <subcellularLocation>
        <location evidence="1">Membrane</location>
        <topology evidence="1">Multi-pass membrane protein</topology>
    </subcellularLocation>
</comment>
<dbReference type="PANTHER" id="PTHR30371">
    <property type="entry name" value="SEC-INDEPENDENT PROTEIN TRANSLOCASE PROTEIN TATC"/>
    <property type="match status" value="1"/>
</dbReference>
<protein>
    <recommendedName>
        <fullName evidence="5">Sec-independent protein translocase protein TatC</fullName>
    </recommendedName>
</protein>
<keyword evidence="5" id="KW-0811">Translocation</keyword>
<keyword evidence="7" id="KW-1185">Reference proteome</keyword>
<comment type="similarity">
    <text evidence="5">Belongs to the TatC family.</text>
</comment>
<reference evidence="7" key="1">
    <citation type="journal article" date="2019" name="Int. J. Syst. Evol. Microbiol.">
        <title>The Global Catalogue of Microorganisms (GCM) 10K type strain sequencing project: providing services to taxonomists for standard genome sequencing and annotation.</title>
        <authorList>
            <consortium name="The Broad Institute Genomics Platform"/>
            <consortium name="The Broad Institute Genome Sequencing Center for Infectious Disease"/>
            <person name="Wu L."/>
            <person name="Ma J."/>
        </authorList>
    </citation>
    <scope>NUCLEOTIDE SEQUENCE [LARGE SCALE GENOMIC DNA]</scope>
    <source>
        <strain evidence="7">CGMCC 1.16306</strain>
    </source>
</reference>
<keyword evidence="5" id="KW-0813">Transport</keyword>
<keyword evidence="5" id="KW-0653">Protein transport</keyword>
<keyword evidence="5" id="KW-1003">Cell membrane</keyword>
<evidence type="ECO:0000256" key="4">
    <source>
        <dbReference type="ARBA" id="ARBA00023136"/>
    </source>
</evidence>
<comment type="subunit">
    <text evidence="5">Forms a complex with TatA.</text>
</comment>
<dbReference type="Proteomes" id="UP001596022">
    <property type="component" value="Unassembled WGS sequence"/>
</dbReference>
<name>A0ABV9GK49_9BACL</name>
<dbReference type="HAMAP" id="MF_00902">
    <property type="entry name" value="TatC"/>
    <property type="match status" value="1"/>
</dbReference>
<evidence type="ECO:0000313" key="6">
    <source>
        <dbReference type="EMBL" id="MFC4617539.1"/>
    </source>
</evidence>
<feature type="transmembrane region" description="Helical" evidence="5">
    <location>
        <begin position="152"/>
        <end position="181"/>
    </location>
</feature>
<evidence type="ECO:0000256" key="2">
    <source>
        <dbReference type="ARBA" id="ARBA00022692"/>
    </source>
</evidence>
<dbReference type="PROSITE" id="PS01218">
    <property type="entry name" value="TATC"/>
    <property type="match status" value="1"/>
</dbReference>
<feature type="transmembrane region" description="Helical" evidence="5">
    <location>
        <begin position="25"/>
        <end position="48"/>
    </location>
</feature>
<accession>A0ABV9GK49</accession>
<feature type="transmembrane region" description="Helical" evidence="5">
    <location>
        <begin position="105"/>
        <end position="132"/>
    </location>
</feature>
<comment type="function">
    <text evidence="5">Part of the twin-arginine translocation (Tat) system that transports large folded proteins containing a characteristic twin-arginine motif in their signal peptide across membranes.</text>
</comment>
<evidence type="ECO:0000256" key="3">
    <source>
        <dbReference type="ARBA" id="ARBA00022989"/>
    </source>
</evidence>
<comment type="caution">
    <text evidence="6">The sequence shown here is derived from an EMBL/GenBank/DDBJ whole genome shotgun (WGS) entry which is preliminary data.</text>
</comment>
<keyword evidence="3 5" id="KW-1133">Transmembrane helix</keyword>
<proteinExistence type="inferred from homology"/>
<gene>
    <name evidence="5 6" type="primary">tatC</name>
    <name evidence="6" type="ORF">ACFO4N_02200</name>
</gene>
<feature type="transmembrane region" description="Helical" evidence="5">
    <location>
        <begin position="68"/>
        <end position="93"/>
    </location>
</feature>
<dbReference type="InterPro" id="IPR019820">
    <property type="entry name" value="Sec-indep_translocase_CS"/>
</dbReference>
<feature type="transmembrane region" description="Helical" evidence="5">
    <location>
        <begin position="193"/>
        <end position="208"/>
    </location>
</feature>
<evidence type="ECO:0000256" key="1">
    <source>
        <dbReference type="ARBA" id="ARBA00004141"/>
    </source>
</evidence>
<dbReference type="PRINTS" id="PR01840">
    <property type="entry name" value="TATCFAMILY"/>
</dbReference>
<dbReference type="InterPro" id="IPR002033">
    <property type="entry name" value="TatC"/>
</dbReference>
<dbReference type="Pfam" id="PF00902">
    <property type="entry name" value="TatC"/>
    <property type="match status" value="1"/>
</dbReference>
<evidence type="ECO:0000313" key="7">
    <source>
        <dbReference type="Proteomes" id="UP001596022"/>
    </source>
</evidence>
<keyword evidence="2 5" id="KW-0812">Transmembrane</keyword>
<evidence type="ECO:0000256" key="5">
    <source>
        <dbReference type="HAMAP-Rule" id="MF_00902"/>
    </source>
</evidence>
<dbReference type="EMBL" id="JBHSFW010000001">
    <property type="protein sequence ID" value="MFC4617539.1"/>
    <property type="molecule type" value="Genomic_DNA"/>
</dbReference>
<sequence length="247" mass="27927">MTDEPVSATEKDLTVAQHLTELRRALIISTIFFLISFIIILFLIPKVVPYLTRGYDIVLLGPQDVIRFYAGVAAALGFGLTLPVMSYQLWTFIKPALTPRENRIALTYVPFIFISFGVGICFGYFVVFPILFHFLLNLGEMSFKMMVTARQYFSFLITLTLALGLLFELPVAMVFLTSLGILSPERLKKMRKYAMLVLAIVSAIITPPDFISQLIVLLPLIFLYELGIVLSTIRLKKKKKSMIEANQ</sequence>
<dbReference type="PANTHER" id="PTHR30371:SF4">
    <property type="entry name" value="SEC-INDEPENDENT PROTEIN TRANSLOCASE PROTEIN TATCD"/>
    <property type="match status" value="1"/>
</dbReference>
<feature type="transmembrane region" description="Helical" evidence="5">
    <location>
        <begin position="214"/>
        <end position="233"/>
    </location>
</feature>
<organism evidence="6 7">
    <name type="scientific">Camelliibacillus cellulosilyticus</name>
    <dbReference type="NCBI Taxonomy" id="2174486"/>
    <lineage>
        <taxon>Bacteria</taxon>
        <taxon>Bacillati</taxon>
        <taxon>Bacillota</taxon>
        <taxon>Bacilli</taxon>
        <taxon>Bacillales</taxon>
        <taxon>Sporolactobacillaceae</taxon>
        <taxon>Camelliibacillus</taxon>
    </lineage>
</organism>
<keyword evidence="4 5" id="KW-0472">Membrane</keyword>
<dbReference type="NCBIfam" id="TIGR00945">
    <property type="entry name" value="tatC"/>
    <property type="match status" value="1"/>
</dbReference>